<reference evidence="1" key="1">
    <citation type="submission" date="2014-09" db="EMBL/GenBank/DDBJ databases">
        <authorList>
            <person name="Magalhaes I.L.F."/>
            <person name="Oliveira U."/>
            <person name="Santos F.R."/>
            <person name="Vidigal T.H.D.A."/>
            <person name="Brescovit A.D."/>
            <person name="Santos A.J."/>
        </authorList>
    </citation>
    <scope>NUCLEOTIDE SEQUENCE</scope>
    <source>
        <tissue evidence="1">Shoot tissue taken approximately 20 cm above the soil surface</tissue>
    </source>
</reference>
<organism evidence="1">
    <name type="scientific">Arundo donax</name>
    <name type="common">Giant reed</name>
    <name type="synonym">Donax arundinaceus</name>
    <dbReference type="NCBI Taxonomy" id="35708"/>
    <lineage>
        <taxon>Eukaryota</taxon>
        <taxon>Viridiplantae</taxon>
        <taxon>Streptophyta</taxon>
        <taxon>Embryophyta</taxon>
        <taxon>Tracheophyta</taxon>
        <taxon>Spermatophyta</taxon>
        <taxon>Magnoliopsida</taxon>
        <taxon>Liliopsida</taxon>
        <taxon>Poales</taxon>
        <taxon>Poaceae</taxon>
        <taxon>PACMAD clade</taxon>
        <taxon>Arundinoideae</taxon>
        <taxon>Arundineae</taxon>
        <taxon>Arundo</taxon>
    </lineage>
</organism>
<evidence type="ECO:0000313" key="1">
    <source>
        <dbReference type="EMBL" id="JAD60422.1"/>
    </source>
</evidence>
<name>A0A0A9BMC2_ARUDO</name>
<reference evidence="1" key="2">
    <citation type="journal article" date="2015" name="Data Brief">
        <title>Shoot transcriptome of the giant reed, Arundo donax.</title>
        <authorList>
            <person name="Barrero R.A."/>
            <person name="Guerrero F.D."/>
            <person name="Moolhuijzen P."/>
            <person name="Goolsby J.A."/>
            <person name="Tidwell J."/>
            <person name="Bellgard S.E."/>
            <person name="Bellgard M.I."/>
        </authorList>
    </citation>
    <scope>NUCLEOTIDE SEQUENCE</scope>
    <source>
        <tissue evidence="1">Shoot tissue taken approximately 20 cm above the soil surface</tissue>
    </source>
</reference>
<accession>A0A0A9BMC2</accession>
<proteinExistence type="predicted"/>
<protein>
    <submittedName>
        <fullName evidence="1">Uncharacterized protein</fullName>
    </submittedName>
</protein>
<dbReference type="AlphaFoldDB" id="A0A0A9BMC2"/>
<sequence length="35" mass="4167">MVKSQFLDWHVKDYPWSNIPVKYLSVQPLNCITCL</sequence>
<dbReference type="EMBL" id="GBRH01237473">
    <property type="protein sequence ID" value="JAD60422.1"/>
    <property type="molecule type" value="Transcribed_RNA"/>
</dbReference>